<reference evidence="1" key="1">
    <citation type="journal article" date="2022" name="bioRxiv">
        <title>Sequencing and chromosome-scale assembly of the giantPleurodeles waltlgenome.</title>
        <authorList>
            <person name="Brown T."/>
            <person name="Elewa A."/>
            <person name="Iarovenko S."/>
            <person name="Subramanian E."/>
            <person name="Araus A.J."/>
            <person name="Petzold A."/>
            <person name="Susuki M."/>
            <person name="Suzuki K.-i.T."/>
            <person name="Hayashi T."/>
            <person name="Toyoda A."/>
            <person name="Oliveira C."/>
            <person name="Osipova E."/>
            <person name="Leigh N.D."/>
            <person name="Simon A."/>
            <person name="Yun M.H."/>
        </authorList>
    </citation>
    <scope>NUCLEOTIDE SEQUENCE</scope>
    <source>
        <strain evidence="1">20211129_DDA</strain>
        <tissue evidence="1">Liver</tissue>
    </source>
</reference>
<accession>A0AAV7NBN7</accession>
<protein>
    <submittedName>
        <fullName evidence="1">Uncharacterized protein</fullName>
    </submittedName>
</protein>
<organism evidence="1 2">
    <name type="scientific">Pleurodeles waltl</name>
    <name type="common">Iberian ribbed newt</name>
    <dbReference type="NCBI Taxonomy" id="8319"/>
    <lineage>
        <taxon>Eukaryota</taxon>
        <taxon>Metazoa</taxon>
        <taxon>Chordata</taxon>
        <taxon>Craniata</taxon>
        <taxon>Vertebrata</taxon>
        <taxon>Euteleostomi</taxon>
        <taxon>Amphibia</taxon>
        <taxon>Batrachia</taxon>
        <taxon>Caudata</taxon>
        <taxon>Salamandroidea</taxon>
        <taxon>Salamandridae</taxon>
        <taxon>Pleurodelinae</taxon>
        <taxon>Pleurodeles</taxon>
    </lineage>
</organism>
<comment type="caution">
    <text evidence="1">The sequence shown here is derived from an EMBL/GenBank/DDBJ whole genome shotgun (WGS) entry which is preliminary data.</text>
</comment>
<sequence>MSSLGRILEPVLETRDTTGERLGRASGLECNFACVKGKDMLGSLSVRMSSLGRILEPVLETRDTTGERLGRASGLEVLCCSALMNIELEIKNTYVIPDSS</sequence>
<dbReference type="Proteomes" id="UP001066276">
    <property type="component" value="Chromosome 8"/>
</dbReference>
<proteinExistence type="predicted"/>
<evidence type="ECO:0000313" key="2">
    <source>
        <dbReference type="Proteomes" id="UP001066276"/>
    </source>
</evidence>
<name>A0AAV7NBN7_PLEWA</name>
<dbReference type="AlphaFoldDB" id="A0AAV7NBN7"/>
<dbReference type="EMBL" id="JANPWB010000012">
    <property type="protein sequence ID" value="KAJ1112916.1"/>
    <property type="molecule type" value="Genomic_DNA"/>
</dbReference>
<gene>
    <name evidence="1" type="ORF">NDU88_001177</name>
</gene>
<evidence type="ECO:0000313" key="1">
    <source>
        <dbReference type="EMBL" id="KAJ1112916.1"/>
    </source>
</evidence>
<keyword evidence="2" id="KW-1185">Reference proteome</keyword>